<protein>
    <submittedName>
        <fullName evidence="1">Uncharacterized protein</fullName>
    </submittedName>
</protein>
<reference evidence="1" key="2">
    <citation type="submission" date="2020-05" db="UniProtKB">
        <authorList>
            <consortium name="EnsemblMetazoa"/>
        </authorList>
    </citation>
    <scope>IDENTIFICATION</scope>
    <source>
        <strain evidence="1">IAEA</strain>
    </source>
</reference>
<accession>A0A1B0B7W1</accession>
<dbReference type="EnsemblMetazoa" id="GPPI021671-RA">
    <property type="protein sequence ID" value="GPPI021671-PA"/>
    <property type="gene ID" value="GPPI021671"/>
</dbReference>
<dbReference type="VEuPathDB" id="VectorBase:GPPI021671"/>
<dbReference type="AlphaFoldDB" id="A0A1B0B7W1"/>
<evidence type="ECO:0000313" key="1">
    <source>
        <dbReference type="EnsemblMetazoa" id="GPPI021671-PA"/>
    </source>
</evidence>
<dbReference type="Proteomes" id="UP000092460">
    <property type="component" value="Unassembled WGS sequence"/>
</dbReference>
<reference evidence="2" key="1">
    <citation type="submission" date="2015-01" db="EMBL/GenBank/DDBJ databases">
        <authorList>
            <person name="Aksoy S."/>
            <person name="Warren W."/>
            <person name="Wilson R.K."/>
        </authorList>
    </citation>
    <scope>NUCLEOTIDE SEQUENCE [LARGE SCALE GENOMIC DNA]</scope>
    <source>
        <strain evidence="2">IAEA</strain>
    </source>
</reference>
<evidence type="ECO:0000313" key="2">
    <source>
        <dbReference type="Proteomes" id="UP000092460"/>
    </source>
</evidence>
<dbReference type="EMBL" id="JXJN01009729">
    <property type="status" value="NOT_ANNOTATED_CDS"/>
    <property type="molecule type" value="Genomic_DNA"/>
</dbReference>
<sequence>MLREASNATNITVLRIFAKKDNKFIPFIERRNIRGISSTHFVYLCTKIEGPAHKVKASLSTSLFGNTMAAPFSKYKHKSLFCTTVRSLKLLSTEGQGTFLLIHISSLSFVVLCSHLENVYISTARHEIELI</sequence>
<proteinExistence type="predicted"/>
<keyword evidence="2" id="KW-1185">Reference proteome</keyword>
<organism evidence="1 2">
    <name type="scientific">Glossina palpalis gambiensis</name>
    <dbReference type="NCBI Taxonomy" id="67801"/>
    <lineage>
        <taxon>Eukaryota</taxon>
        <taxon>Metazoa</taxon>
        <taxon>Ecdysozoa</taxon>
        <taxon>Arthropoda</taxon>
        <taxon>Hexapoda</taxon>
        <taxon>Insecta</taxon>
        <taxon>Pterygota</taxon>
        <taxon>Neoptera</taxon>
        <taxon>Endopterygota</taxon>
        <taxon>Diptera</taxon>
        <taxon>Brachycera</taxon>
        <taxon>Muscomorpha</taxon>
        <taxon>Hippoboscoidea</taxon>
        <taxon>Glossinidae</taxon>
        <taxon>Glossina</taxon>
    </lineage>
</organism>
<name>A0A1B0B7W1_9MUSC</name>